<evidence type="ECO:0000313" key="4">
    <source>
        <dbReference type="Proteomes" id="UP001144612"/>
    </source>
</evidence>
<name>A0ABT4D8A8_9CLOT</name>
<dbReference type="Gene3D" id="3.40.30.10">
    <property type="entry name" value="Glutaredoxin"/>
    <property type="match status" value="1"/>
</dbReference>
<feature type="domain" description="Thioredoxin" evidence="2">
    <location>
        <begin position="30"/>
        <end position="178"/>
    </location>
</feature>
<evidence type="ECO:0000256" key="1">
    <source>
        <dbReference type="SAM" id="SignalP"/>
    </source>
</evidence>
<dbReference type="PROSITE" id="PS51257">
    <property type="entry name" value="PROKAR_LIPOPROTEIN"/>
    <property type="match status" value="1"/>
</dbReference>
<dbReference type="PROSITE" id="PS51352">
    <property type="entry name" value="THIOREDOXIN_2"/>
    <property type="match status" value="1"/>
</dbReference>
<dbReference type="InterPro" id="IPR000866">
    <property type="entry name" value="AhpC/TSA"/>
</dbReference>
<dbReference type="PANTHER" id="PTHR42852">
    <property type="entry name" value="THIOL:DISULFIDE INTERCHANGE PROTEIN DSBE"/>
    <property type="match status" value="1"/>
</dbReference>
<dbReference type="InterPro" id="IPR036249">
    <property type="entry name" value="Thioredoxin-like_sf"/>
</dbReference>
<dbReference type="InterPro" id="IPR013766">
    <property type="entry name" value="Thioredoxin_domain"/>
</dbReference>
<reference evidence="3" key="1">
    <citation type="submission" date="2022-12" db="EMBL/GenBank/DDBJ databases">
        <title>Clostridium sp. nov., isolated from industrial wastewater.</title>
        <authorList>
            <person name="Jiayan W."/>
        </authorList>
    </citation>
    <scope>NUCLEOTIDE SEQUENCE</scope>
    <source>
        <strain evidence="3">ZC22-4</strain>
    </source>
</reference>
<protein>
    <submittedName>
        <fullName evidence="3">TlpA disulfide reductase family protein</fullName>
    </submittedName>
</protein>
<dbReference type="SUPFAM" id="SSF52833">
    <property type="entry name" value="Thioredoxin-like"/>
    <property type="match status" value="1"/>
</dbReference>
<accession>A0ABT4D8A8</accession>
<dbReference type="CDD" id="cd02966">
    <property type="entry name" value="TlpA_like_family"/>
    <property type="match status" value="1"/>
</dbReference>
<sequence>MKKIFVIIVSIFLLISISGCSGNDVEKEKNILSGKTLSFSGKDLNGNKITKDLLKDYDLIVINKWGTSCNPCVQEMPDLQKIQDEFKNRKVKVIGVISMDKEKNDEKSLIDDAKKITSIKKINYLNILPDKKFNEQLNKFDFVPVTLFVKPDGKVLDTYITGATKYDYFKKLIDSALKGELK</sequence>
<organism evidence="3 4">
    <name type="scientific">Clostridium brassicae</name>
    <dbReference type="NCBI Taxonomy" id="2999072"/>
    <lineage>
        <taxon>Bacteria</taxon>
        <taxon>Bacillati</taxon>
        <taxon>Bacillota</taxon>
        <taxon>Clostridia</taxon>
        <taxon>Eubacteriales</taxon>
        <taxon>Clostridiaceae</taxon>
        <taxon>Clostridium</taxon>
    </lineage>
</organism>
<gene>
    <name evidence="3" type="ORF">OW729_07925</name>
</gene>
<evidence type="ECO:0000313" key="3">
    <source>
        <dbReference type="EMBL" id="MCY6958528.1"/>
    </source>
</evidence>
<keyword evidence="4" id="KW-1185">Reference proteome</keyword>
<evidence type="ECO:0000259" key="2">
    <source>
        <dbReference type="PROSITE" id="PS51352"/>
    </source>
</evidence>
<dbReference type="InterPro" id="IPR050553">
    <property type="entry name" value="Thioredoxin_ResA/DsbE_sf"/>
</dbReference>
<keyword evidence="1" id="KW-0732">Signal</keyword>
<dbReference type="RefSeq" id="WP_268060940.1">
    <property type="nucleotide sequence ID" value="NZ_JAPQFJ010000006.1"/>
</dbReference>
<dbReference type="EMBL" id="JAPQFJ010000006">
    <property type="protein sequence ID" value="MCY6958528.1"/>
    <property type="molecule type" value="Genomic_DNA"/>
</dbReference>
<feature type="chain" id="PRO_5047451648" evidence="1">
    <location>
        <begin position="22"/>
        <end position="182"/>
    </location>
</feature>
<feature type="signal peptide" evidence="1">
    <location>
        <begin position="1"/>
        <end position="21"/>
    </location>
</feature>
<comment type="caution">
    <text evidence="3">The sequence shown here is derived from an EMBL/GenBank/DDBJ whole genome shotgun (WGS) entry which is preliminary data.</text>
</comment>
<dbReference type="Pfam" id="PF00578">
    <property type="entry name" value="AhpC-TSA"/>
    <property type="match status" value="1"/>
</dbReference>
<dbReference type="PANTHER" id="PTHR42852:SF13">
    <property type="entry name" value="PROTEIN DIPZ"/>
    <property type="match status" value="1"/>
</dbReference>
<dbReference type="Proteomes" id="UP001144612">
    <property type="component" value="Unassembled WGS sequence"/>
</dbReference>
<proteinExistence type="predicted"/>